<evidence type="ECO:0000256" key="2">
    <source>
        <dbReference type="SAM" id="Coils"/>
    </source>
</evidence>
<evidence type="ECO:0000256" key="1">
    <source>
        <dbReference type="ARBA" id="ARBA00008887"/>
    </source>
</evidence>
<dbReference type="Pfam" id="PF12777">
    <property type="entry name" value="MT"/>
    <property type="match status" value="1"/>
</dbReference>
<dbReference type="GO" id="GO:0045505">
    <property type="term" value="F:dynein intermediate chain binding"/>
    <property type="evidence" value="ECO:0007669"/>
    <property type="project" value="InterPro"/>
</dbReference>
<dbReference type="Gene3D" id="3.40.50.300">
    <property type="entry name" value="P-loop containing nucleotide triphosphate hydrolases"/>
    <property type="match status" value="2"/>
</dbReference>
<dbReference type="GO" id="GO:0007018">
    <property type="term" value="P:microtubule-based movement"/>
    <property type="evidence" value="ECO:0007669"/>
    <property type="project" value="InterPro"/>
</dbReference>
<keyword evidence="7" id="KW-1185">Reference proteome</keyword>
<proteinExistence type="inferred from homology"/>
<evidence type="ECO:0000259" key="3">
    <source>
        <dbReference type="Pfam" id="PF12777"/>
    </source>
</evidence>
<feature type="domain" description="Dynein heavy chain coiled coil stalk" evidence="3">
    <location>
        <begin position="246"/>
        <end position="421"/>
    </location>
</feature>
<dbReference type="GeneTree" id="ENSGT00940000164265"/>
<feature type="coiled-coil region" evidence="2">
    <location>
        <begin position="304"/>
        <end position="366"/>
    </location>
</feature>
<dbReference type="InterPro" id="IPR024317">
    <property type="entry name" value="Dynein_heavy_chain_D4_dom"/>
</dbReference>
<dbReference type="GO" id="GO:0051959">
    <property type="term" value="F:dynein light intermediate chain binding"/>
    <property type="evidence" value="ECO:0007669"/>
    <property type="project" value="InterPro"/>
</dbReference>
<dbReference type="InParanoid" id="A0A669E0F1"/>
<dbReference type="Gene3D" id="1.20.920.20">
    <property type="match status" value="2"/>
</dbReference>
<reference evidence="7" key="1">
    <citation type="submission" date="2012-01" db="EMBL/GenBank/DDBJ databases">
        <title>The Genome Sequence of Oreochromis niloticus (Nile Tilapia).</title>
        <authorList>
            <consortium name="Broad Institute Genome Assembly Team"/>
            <consortium name="Broad Institute Sequencing Platform"/>
            <person name="Di Palma F."/>
            <person name="Johnson J."/>
            <person name="Lander E.S."/>
            <person name="Lindblad-Toh K."/>
        </authorList>
    </citation>
    <scope>NUCLEOTIDE SEQUENCE [LARGE SCALE GENOMIC DNA]</scope>
</reference>
<feature type="domain" description="Dynein heavy chain ATP-binding dynein motor region" evidence="5">
    <location>
        <begin position="449"/>
        <end position="506"/>
    </location>
</feature>
<keyword evidence="2" id="KW-0175">Coiled coil</keyword>
<sequence>MKRQHPRRPPTPENLYDFFLSRVRSNLHVVLCFSPVGEKFRSRALKFPGLISGCTVDWFQRWPQDALIAVSHHFLSQYQDLRCSEDVKQSVVVTMGTFQDLVAEKCGEYFERFRRQTFVTPKSYLSFIDSYKLVYTEKIAHVGTLAERMQTGLCKLMEAEQSVSQLSEELLVKEKELAVASQRADQVLQEVTAKAQAAEKVKQQVQKVKDKAQLIVDEIEVDKMAAESKLEAAKPALQAAEAALQDSITEEVVELLAPYLHMDDYNMETAKRICGNVAGLCSWTQAMVDFFSINKEVLPLKANLAMQEARLLVAQAELSKAQEELDAKQLELDAVQALYDAAMKEKQDLEDDAQACRRKMANARALIDGLGGEKVRWTDSSAGFQTQIKHLVGDVLLATGFLSYAGPFNQEYRSLLLTLWRKEMEEKLLPFSPELNVIGLLVDNATVSEWNLQGLPSDDLSIQNGIVVTKASRYPLLIDPQGQGKTWIQNRERDQQLQVRALAHDSKSERFANCS</sequence>
<comment type="similarity">
    <text evidence="1">Belongs to the dynein heavy chain family.</text>
</comment>
<dbReference type="Proteomes" id="UP000005207">
    <property type="component" value="Linkage group LG2"/>
</dbReference>
<feature type="coiled-coil region" evidence="2">
    <location>
        <begin position="156"/>
        <end position="218"/>
    </location>
</feature>
<dbReference type="Pfam" id="PF12780">
    <property type="entry name" value="AAA_8"/>
    <property type="match status" value="1"/>
</dbReference>
<dbReference type="PANTHER" id="PTHR46532:SF13">
    <property type="entry name" value="CYTOPLASMIC DYNEIN 1 HEAVY CHAIN 1"/>
    <property type="match status" value="1"/>
</dbReference>
<reference evidence="6" key="3">
    <citation type="submission" date="2025-09" db="UniProtKB">
        <authorList>
            <consortium name="Ensembl"/>
        </authorList>
    </citation>
    <scope>IDENTIFICATION</scope>
</reference>
<dbReference type="InterPro" id="IPR027417">
    <property type="entry name" value="P-loop_NTPase"/>
</dbReference>
<dbReference type="InterPro" id="IPR026983">
    <property type="entry name" value="DHC"/>
</dbReference>
<dbReference type="GO" id="GO:0005858">
    <property type="term" value="C:axonemal dynein complex"/>
    <property type="evidence" value="ECO:0007669"/>
    <property type="project" value="TreeGrafter"/>
</dbReference>
<dbReference type="Pfam" id="PF12781">
    <property type="entry name" value="AAA_9"/>
    <property type="match status" value="1"/>
</dbReference>
<protein>
    <recommendedName>
        <fullName evidence="8">Dynein, axonemal, heavy chain 5</fullName>
    </recommendedName>
</protein>
<dbReference type="PANTHER" id="PTHR46532">
    <property type="entry name" value="MALE FERTILITY FACTOR KL5"/>
    <property type="match status" value="1"/>
</dbReference>
<dbReference type="Ensembl" id="ENSONIT00000069818.1">
    <property type="protein sequence ID" value="ENSONIP00000066555.1"/>
    <property type="gene ID" value="ENSONIG00000038873.1"/>
</dbReference>
<evidence type="ECO:0008006" key="8">
    <source>
        <dbReference type="Google" id="ProtNLM"/>
    </source>
</evidence>
<evidence type="ECO:0000259" key="4">
    <source>
        <dbReference type="Pfam" id="PF12780"/>
    </source>
</evidence>
<feature type="domain" description="Dynein heavy chain AAA module D4" evidence="4">
    <location>
        <begin position="9"/>
        <end position="132"/>
    </location>
</feature>
<evidence type="ECO:0000313" key="6">
    <source>
        <dbReference type="Ensembl" id="ENSONIP00000066555.1"/>
    </source>
</evidence>
<dbReference type="InterPro" id="IPR024743">
    <property type="entry name" value="Dynein_HC_stalk"/>
</dbReference>
<name>A0A669E0F1_ORENI</name>
<evidence type="ECO:0000259" key="5">
    <source>
        <dbReference type="Pfam" id="PF12781"/>
    </source>
</evidence>
<dbReference type="AlphaFoldDB" id="A0A669E0F1"/>
<organism evidence="6 7">
    <name type="scientific">Oreochromis niloticus</name>
    <name type="common">Nile tilapia</name>
    <name type="synonym">Tilapia nilotica</name>
    <dbReference type="NCBI Taxonomy" id="8128"/>
    <lineage>
        <taxon>Eukaryota</taxon>
        <taxon>Metazoa</taxon>
        <taxon>Chordata</taxon>
        <taxon>Craniata</taxon>
        <taxon>Vertebrata</taxon>
        <taxon>Euteleostomi</taxon>
        <taxon>Actinopterygii</taxon>
        <taxon>Neopterygii</taxon>
        <taxon>Teleostei</taxon>
        <taxon>Neoteleostei</taxon>
        <taxon>Acanthomorphata</taxon>
        <taxon>Ovalentaria</taxon>
        <taxon>Cichlomorphae</taxon>
        <taxon>Cichliformes</taxon>
        <taxon>Cichlidae</taxon>
        <taxon>African cichlids</taxon>
        <taxon>Pseudocrenilabrinae</taxon>
        <taxon>Oreochromini</taxon>
        <taxon>Oreochromis</taxon>
    </lineage>
</organism>
<dbReference type="SUPFAM" id="SSF52540">
    <property type="entry name" value="P-loop containing nucleoside triphosphate hydrolases"/>
    <property type="match status" value="1"/>
</dbReference>
<reference evidence="6" key="2">
    <citation type="submission" date="2025-08" db="UniProtKB">
        <authorList>
            <consortium name="Ensembl"/>
        </authorList>
    </citation>
    <scope>IDENTIFICATION</scope>
</reference>
<evidence type="ECO:0000313" key="7">
    <source>
        <dbReference type="Proteomes" id="UP000005207"/>
    </source>
</evidence>
<dbReference type="OMA" id="ICIMREI"/>
<dbReference type="InterPro" id="IPR035706">
    <property type="entry name" value="AAA_9"/>
</dbReference>
<accession>A0A669E0F1</accession>